<reference evidence="1 2" key="1">
    <citation type="submission" date="2018-09" db="EMBL/GenBank/DDBJ databases">
        <title>Roseovarius spongiae sp. nov., isolated from a marine sponge.</title>
        <authorList>
            <person name="Zhuang L."/>
            <person name="Luo L."/>
        </authorList>
    </citation>
    <scope>NUCLEOTIDE SEQUENCE [LARGE SCALE GENOMIC DNA]</scope>
    <source>
        <strain evidence="1 2">HN-E21</strain>
    </source>
</reference>
<gene>
    <name evidence="1" type="ORF">D6850_11090</name>
</gene>
<accession>A0A3A8AUJ4</accession>
<proteinExistence type="predicted"/>
<evidence type="ECO:0000313" key="2">
    <source>
        <dbReference type="Proteomes" id="UP000281128"/>
    </source>
</evidence>
<sequence length="98" mass="11287">MISGDKWVDTDAVRNFEPLIRRLDAELEDETIAIVQVFHGHSDPDHGAVGTVEKRRDLTEKGKTVLSLLQSLRRLRYMIEIADARINAERLVNRRLHV</sequence>
<organism evidence="1 2">
    <name type="scientific">Roseovarius spongiae</name>
    <dbReference type="NCBI Taxonomy" id="2320272"/>
    <lineage>
        <taxon>Bacteria</taxon>
        <taxon>Pseudomonadati</taxon>
        <taxon>Pseudomonadota</taxon>
        <taxon>Alphaproteobacteria</taxon>
        <taxon>Rhodobacterales</taxon>
        <taxon>Roseobacteraceae</taxon>
        <taxon>Roseovarius</taxon>
    </lineage>
</organism>
<dbReference type="EMBL" id="RAPE01000002">
    <property type="protein sequence ID" value="RKF15354.1"/>
    <property type="molecule type" value="Genomic_DNA"/>
</dbReference>
<name>A0A3A8AUJ4_9RHOB</name>
<evidence type="ECO:0000313" key="1">
    <source>
        <dbReference type="EMBL" id="RKF15354.1"/>
    </source>
</evidence>
<protein>
    <submittedName>
        <fullName evidence="1">Uncharacterized protein</fullName>
    </submittedName>
</protein>
<keyword evidence="2" id="KW-1185">Reference proteome</keyword>
<dbReference type="Proteomes" id="UP000281128">
    <property type="component" value="Unassembled WGS sequence"/>
</dbReference>
<comment type="caution">
    <text evidence="1">The sequence shown here is derived from an EMBL/GenBank/DDBJ whole genome shotgun (WGS) entry which is preliminary data.</text>
</comment>
<dbReference type="AlphaFoldDB" id="A0A3A8AUJ4"/>